<dbReference type="Proteomes" id="UP000796880">
    <property type="component" value="Unassembled WGS sequence"/>
</dbReference>
<feature type="domain" description="AMP-binding enzyme C-terminal" evidence="8">
    <location>
        <begin position="425"/>
        <end position="500"/>
    </location>
</feature>
<dbReference type="InterPro" id="IPR025110">
    <property type="entry name" value="AMP-bd_C"/>
</dbReference>
<evidence type="ECO:0000256" key="6">
    <source>
        <dbReference type="ARBA" id="ARBA00022840"/>
    </source>
</evidence>
<organism evidence="9 10">
    <name type="scientific">Rhamnella rubrinervis</name>
    <dbReference type="NCBI Taxonomy" id="2594499"/>
    <lineage>
        <taxon>Eukaryota</taxon>
        <taxon>Viridiplantae</taxon>
        <taxon>Streptophyta</taxon>
        <taxon>Embryophyta</taxon>
        <taxon>Tracheophyta</taxon>
        <taxon>Spermatophyta</taxon>
        <taxon>Magnoliopsida</taxon>
        <taxon>eudicotyledons</taxon>
        <taxon>Gunneridae</taxon>
        <taxon>Pentapetalae</taxon>
        <taxon>rosids</taxon>
        <taxon>fabids</taxon>
        <taxon>Rosales</taxon>
        <taxon>Rhamnaceae</taxon>
        <taxon>rhamnoid group</taxon>
        <taxon>Rhamneae</taxon>
        <taxon>Rhamnella</taxon>
    </lineage>
</organism>
<dbReference type="SUPFAM" id="SSF56801">
    <property type="entry name" value="Acetyl-CoA synthetase-like"/>
    <property type="match status" value="1"/>
</dbReference>
<dbReference type="EMBL" id="VOIH02000004">
    <property type="protein sequence ID" value="KAF3448549.1"/>
    <property type="molecule type" value="Genomic_DNA"/>
</dbReference>
<evidence type="ECO:0000259" key="7">
    <source>
        <dbReference type="Pfam" id="PF00501"/>
    </source>
</evidence>
<keyword evidence="5" id="KW-0547">Nucleotide-binding</keyword>
<dbReference type="InterPro" id="IPR000873">
    <property type="entry name" value="AMP-dep_synth/lig_dom"/>
</dbReference>
<dbReference type="FunFam" id="3.30.300.30:FF:000007">
    <property type="entry name" value="4-coumarate--CoA ligase 2"/>
    <property type="match status" value="1"/>
</dbReference>
<dbReference type="InterPro" id="IPR020845">
    <property type="entry name" value="AMP-binding_CS"/>
</dbReference>
<dbReference type="GO" id="GO:0006631">
    <property type="term" value="P:fatty acid metabolic process"/>
    <property type="evidence" value="ECO:0007669"/>
    <property type="project" value="TreeGrafter"/>
</dbReference>
<comment type="similarity">
    <text evidence="2">Belongs to the ATP-dependent AMP-binding enzyme family.</text>
</comment>
<keyword evidence="10" id="KW-1185">Reference proteome</keyword>
<keyword evidence="4" id="KW-0436">Ligase</keyword>
<comment type="caution">
    <text evidence="9">The sequence shown here is derived from an EMBL/GenBank/DDBJ whole genome shotgun (WGS) entry which is preliminary data.</text>
</comment>
<evidence type="ECO:0000313" key="9">
    <source>
        <dbReference type="EMBL" id="KAF3448549.1"/>
    </source>
</evidence>
<accession>A0A8K0MJL6</accession>
<dbReference type="Pfam" id="PF13193">
    <property type="entry name" value="AMP-binding_C"/>
    <property type="match status" value="1"/>
</dbReference>
<dbReference type="GO" id="GO:0005737">
    <property type="term" value="C:cytoplasm"/>
    <property type="evidence" value="ECO:0007669"/>
    <property type="project" value="UniProtKB-SubCell"/>
</dbReference>
<evidence type="ECO:0000259" key="8">
    <source>
        <dbReference type="Pfam" id="PF13193"/>
    </source>
</evidence>
<reference evidence="9" key="1">
    <citation type="submission" date="2020-03" db="EMBL/GenBank/DDBJ databases">
        <title>A high-quality chromosome-level genome assembly of a woody plant with both climbing and erect habits, Rhamnella rubrinervis.</title>
        <authorList>
            <person name="Lu Z."/>
            <person name="Yang Y."/>
            <person name="Zhu X."/>
            <person name="Sun Y."/>
        </authorList>
    </citation>
    <scope>NUCLEOTIDE SEQUENCE</scope>
    <source>
        <strain evidence="9">BYM</strain>
        <tissue evidence="9">Leaf</tissue>
    </source>
</reference>
<dbReference type="CDD" id="cd05926">
    <property type="entry name" value="FACL_fum10p_like"/>
    <property type="match status" value="1"/>
</dbReference>
<dbReference type="Pfam" id="PF00501">
    <property type="entry name" value="AMP-binding"/>
    <property type="match status" value="1"/>
</dbReference>
<dbReference type="Gene3D" id="3.30.300.30">
    <property type="match status" value="1"/>
</dbReference>
<protein>
    <submittedName>
        <fullName evidence="9">Uncharacterized protein</fullName>
    </submittedName>
</protein>
<evidence type="ECO:0000256" key="1">
    <source>
        <dbReference type="ARBA" id="ARBA00004496"/>
    </source>
</evidence>
<evidence type="ECO:0000256" key="2">
    <source>
        <dbReference type="ARBA" id="ARBA00006432"/>
    </source>
</evidence>
<dbReference type="InterPro" id="IPR042099">
    <property type="entry name" value="ANL_N_sf"/>
</dbReference>
<evidence type="ECO:0000256" key="4">
    <source>
        <dbReference type="ARBA" id="ARBA00022598"/>
    </source>
</evidence>
<dbReference type="AlphaFoldDB" id="A0A8K0MJL6"/>
<keyword evidence="6" id="KW-0067">ATP-binding</keyword>
<dbReference type="GO" id="GO:0005524">
    <property type="term" value="F:ATP binding"/>
    <property type="evidence" value="ECO:0007669"/>
    <property type="project" value="UniProtKB-KW"/>
</dbReference>
<sequence length="524" mass="56049">MENPTLTALLRRAASEFPDRRALSVSGKFDLTHAQLQEVVDHAASLLLASGIGYGDVVALTFPNTLEFVVMFLAVIRCRATAAPLNAAYTAEEFEFYISDSESKLLITSQEGNKSAQAAASKLGIPHVTTATLSGADSRIELSSTITDSSLDSVAKLVNDPSDVALFLHTSGTTSRPKGVPLTQLNLASSVVNIKSVYKLTESDSTVIVLPLFHVHGLIACLLSSLVAGAAVTLPAAGRFSASTFWSDMLNYNATWYTAVPTIHQIILDRHLSKPEPAYPKLRFIRSCSASLAPSILARLEETFGAPVLEAYAMTEAAHLMASNPLPEDGGHKAGSVGKPVGQQMAILDVDGVAQLPGVSGEVCIRGPNVSRGYKNNPEANKAAFQFGWFHTGDVGFLDQDGYLHLVGRIKELINRGGEKISPIEVDAVLLSHPDVAQAVAFGVPDDKYGEEINCAVIPREGVAIDEAEVLRFCKQNLTSFKVPKKVFITDSLPKTATGKIQRRIVAEHFLAQISTAKVPKFGA</sequence>
<gene>
    <name evidence="9" type="ORF">FNV43_RR09262</name>
</gene>
<dbReference type="InterPro" id="IPR045310">
    <property type="entry name" value="Pcs60-like"/>
</dbReference>
<dbReference type="Gene3D" id="3.40.50.12780">
    <property type="entry name" value="N-terminal domain of ligase-like"/>
    <property type="match status" value="1"/>
</dbReference>
<dbReference type="InterPro" id="IPR045851">
    <property type="entry name" value="AMP-bd_C_sf"/>
</dbReference>
<evidence type="ECO:0000256" key="5">
    <source>
        <dbReference type="ARBA" id="ARBA00022741"/>
    </source>
</evidence>
<keyword evidence="3" id="KW-0963">Cytoplasm</keyword>
<evidence type="ECO:0000256" key="3">
    <source>
        <dbReference type="ARBA" id="ARBA00022490"/>
    </source>
</evidence>
<dbReference type="OrthoDB" id="3633556at2759"/>
<evidence type="ECO:0000313" key="10">
    <source>
        <dbReference type="Proteomes" id="UP000796880"/>
    </source>
</evidence>
<comment type="subcellular location">
    <subcellularLocation>
        <location evidence="1">Cytoplasm</location>
    </subcellularLocation>
</comment>
<dbReference type="PANTHER" id="PTHR43201">
    <property type="entry name" value="ACYL-COA SYNTHETASE"/>
    <property type="match status" value="1"/>
</dbReference>
<dbReference type="GO" id="GO:0031956">
    <property type="term" value="F:medium-chain fatty acid-CoA ligase activity"/>
    <property type="evidence" value="ECO:0007669"/>
    <property type="project" value="TreeGrafter"/>
</dbReference>
<name>A0A8K0MJL6_9ROSA</name>
<feature type="domain" description="AMP-dependent synthetase/ligase" evidence="7">
    <location>
        <begin position="10"/>
        <end position="374"/>
    </location>
</feature>
<proteinExistence type="inferred from homology"/>
<dbReference type="PROSITE" id="PS00455">
    <property type="entry name" value="AMP_BINDING"/>
    <property type="match status" value="1"/>
</dbReference>
<dbReference type="PANTHER" id="PTHR43201:SF27">
    <property type="entry name" value="AMP DEPENDENT COA LIGASE"/>
    <property type="match status" value="1"/>
</dbReference>